<dbReference type="Pfam" id="PF03544">
    <property type="entry name" value="TonB_C"/>
    <property type="match status" value="1"/>
</dbReference>
<dbReference type="Proteomes" id="UP000267268">
    <property type="component" value="Chromosome 1"/>
</dbReference>
<dbReference type="GO" id="GO:0055085">
    <property type="term" value="P:transmembrane transport"/>
    <property type="evidence" value="ECO:0007669"/>
    <property type="project" value="InterPro"/>
</dbReference>
<keyword evidence="3" id="KW-1185">Reference proteome</keyword>
<proteinExistence type="predicted"/>
<evidence type="ECO:0000259" key="1">
    <source>
        <dbReference type="Pfam" id="PF03544"/>
    </source>
</evidence>
<feature type="domain" description="TonB C-terminal" evidence="1">
    <location>
        <begin position="146"/>
        <end position="218"/>
    </location>
</feature>
<dbReference type="EMBL" id="CP034562">
    <property type="protein sequence ID" value="AZQ61204.1"/>
    <property type="molecule type" value="Genomic_DNA"/>
</dbReference>
<protein>
    <recommendedName>
        <fullName evidence="1">TonB C-terminal domain-containing protein</fullName>
    </recommendedName>
</protein>
<dbReference type="RefSeq" id="WP_126611429.1">
    <property type="nucleotide sequence ID" value="NZ_CP034562.1"/>
</dbReference>
<evidence type="ECO:0000313" key="2">
    <source>
        <dbReference type="EMBL" id="AZQ61204.1"/>
    </source>
</evidence>
<dbReference type="SUPFAM" id="SSF74653">
    <property type="entry name" value="TolA/TonB C-terminal domain"/>
    <property type="match status" value="1"/>
</dbReference>
<dbReference type="InterPro" id="IPR037682">
    <property type="entry name" value="TonB_C"/>
</dbReference>
<reference evidence="2 3" key="1">
    <citation type="submission" date="2018-12" db="EMBL/GenBank/DDBJ databases">
        <title>Flammeovirga pectinis sp. nov., isolated from the gut of the Korean scallop, Patinopecten yessoensis.</title>
        <authorList>
            <person name="Bae J.-W."/>
            <person name="Jeong Y.-S."/>
            <person name="Kang W."/>
        </authorList>
    </citation>
    <scope>NUCLEOTIDE SEQUENCE [LARGE SCALE GENOMIC DNA]</scope>
    <source>
        <strain evidence="2 3">L12M1</strain>
    </source>
</reference>
<gene>
    <name evidence="2" type="ORF">EI427_02900</name>
</gene>
<accession>A0A3Q9FJ37</accession>
<name>A0A3Q9FJ37_9BACT</name>
<dbReference type="OrthoDB" id="1095452at2"/>
<sequence>MKLAVYNIIFFLLSQHSYAQYSPEETSKDYIDYAYELLEKKEFDKALVKTDEIIALLPRSTAEIQYIRALSHHHLGLNLIALDEVNTMFQFTMRDELKMNGDELKMLLEHEIKKDVSKGEEQEYVMAEVSATYPGGMGEFFHWFHSSYTMENTSNGQKGKIFVEFVVNKYGKIGDVSILKGIDETVDKTVSALLLKSPKWMVAQQNGKPVEQKIVLPFSVEY</sequence>
<dbReference type="Gene3D" id="3.30.1150.10">
    <property type="match status" value="1"/>
</dbReference>
<dbReference type="KEGG" id="fll:EI427_02900"/>
<organism evidence="2 3">
    <name type="scientific">Flammeovirga pectinis</name>
    <dbReference type="NCBI Taxonomy" id="2494373"/>
    <lineage>
        <taxon>Bacteria</taxon>
        <taxon>Pseudomonadati</taxon>
        <taxon>Bacteroidota</taxon>
        <taxon>Cytophagia</taxon>
        <taxon>Cytophagales</taxon>
        <taxon>Flammeovirgaceae</taxon>
        <taxon>Flammeovirga</taxon>
    </lineage>
</organism>
<dbReference type="AlphaFoldDB" id="A0A3Q9FJ37"/>
<evidence type="ECO:0000313" key="3">
    <source>
        <dbReference type="Proteomes" id="UP000267268"/>
    </source>
</evidence>